<evidence type="ECO:0000256" key="1">
    <source>
        <dbReference type="ARBA" id="ARBA00001957"/>
    </source>
</evidence>
<keyword evidence="7" id="KW-1185">Reference proteome</keyword>
<dbReference type="PROSITE" id="PS00455">
    <property type="entry name" value="AMP_BINDING"/>
    <property type="match status" value="2"/>
</dbReference>
<sequence>MSLEELLSSLDRQGIRLSARDGRLVVDAPTGTLSADLRDRLAARKADILTWLERGGGDEEPIIPRLPRQPSMAASPAQRRLWLLQRLDPADSRYNVNLLLELSGVIDSERIARSLSALMNRHEILRSHAREENGDLVIDHLDEATAPLEIQDAAMADAAPLIEAAMTRPFAMDARAPLFRALLVRAAPDRADPDRARLLLTFHHMIVDEESLKILAQDWAALYADHSLADRPPAVQHVDATAWRRRRLDARGQDNLLAYWTEALGTDQPTLTLPQDPTANGASAENDGARVERPLPRATVERIARFCSERRITPYILLLTAYHWTLSRWSGQDDVRVATPVSERLHPALESVVGPMMNTLVMRARIAPGVTGLALLEQTRQTVLDGQRHSALPFEILVERLRPARDSQGEPLAQTMFNYLRGGDRATLDLGDVTATVLPIPEHSAKFDLSLFVSAPAGAFTLSFQHRTARFGAATIERFADHCLRSLDALLTAPERALDGLAALPPGDLERQRVWNATASDLGGFAPLGRLLSEQAARTPDAVALEWEADGRTERLSYAALDRRSNRLAHWLIAQGCRPDDRVALCFDRSPELVIAIHAAVKAGCAYLPLDPEHPAARLATMLEDGGAALALTQGRHRAQLPDHPGLTVAILDANATLADGRPDHLPNRPVAPGQLAYALFTSGSTGRPKAVGVPQAGLLNRLRWMQDRYRLSPADAVLQKTPYGFDVSVWEFFWPLMTGARLVLAGPGEHRDAARLTALIETHGVTTLHFVPAMLQVFLDALEPGRCAGLTRLLCSGEALPAALRDRCLAALPAELHNLYGPTEASIDVTVWDCRAEPQGPVPIGRPIANIQTWILDGALNPVPVGVAGELYLSGIGLARGYLGRPGLTAAAFLPNPLADGPDHRRLYRTGDLARHRPDGAIEYLGRADFQVKIRGQRVELGEIEAALAALPGVAEAVVVASTSANGEATWLTAWIVPPAGVPAPTPDEARAALAHSLPDHMIPAVLLTLDRMPINQNGKIDRKALPQPQPPDSGGDARNAAEQTLATLWRALLRVERVGVNDNFFMLGGDSIISLQLSTQARAHGLLFEPRAVFRHQTIATLAAHATILDTALPEAADVVPSDGPTPLTGIQRWWLDSQPAVPDHNNQAVLLTADARVNEAALRAALTALLARHPTLSAQFQRVEGRWTQNIPATPRPLSLRVVAVTGDSQPRIQEAIDAEVADTQTSLSLAEGRLFAAALLRLPDGGDRLLLVAHHLAVDGVSWRILLDDLANAYAEASAGRDPAALARHPTTSFRRWALAEGERRAALPNAPAPLWASLSQRPPDALPLDHPLPPDGCKVGRQIRHSITLPAEAARRLTHDAPTAFRTGPEALCLTALARALTAWRARAGQTSTGVTLFMEGHGRDLLPLDSGRTVGWFTRLHPARLETGGQDSLSAALLSTRAALAALPESEDPYLLRWDRDGLAIQSPILFNYLGRFDEQAGAFRRAPEPLGHFRAPDNALPWLIEVNASVGPRGLTMSWQAAGEVLDPATVERLAADTLAELSALAALCAEPGPGGAIAADFPLADLAPGDLDAIAARHPLARVEDVYRLSPMQRGMLLHSLGGEEGQYVSQTTLRCDGALDPDLLQQACQRVVDRHPSLRTAFLADGLSAPCQIVLRRARFALRWESLLDADATERAEALDRIAREDRAAIALDRPPLLRCSVLRTAARRFQLVWTIHHLVMDGWSLPLLTADVLRHYAALRAGADGADAPPPVPYRDFIAWLDQRDGAADARFWQEELADFPGAAPLPGARLASGLGHHTEEHAVSVATSAALRALCRDRRLTLNSVIQGLWALVMARHAGVEDLTVGVTLAGRPADLPGAERCLGTFINTVPLRIRPAAAQPMAAFLDGVQRRAARIRDHGHAPLARIRDWAGAPDALFHSIIVSEALPPGEATDATGLTLTRETTEVRNSYPLTLRIVPSEALRFDLLLDHDRVDPLTARRMMADLIGALDDLAGLIDRPLSALFQRLAPPPSAAAPTAPNGCALTRLLAQPADAVALEESGVTTSYAALRARAGGLAARLSAKSCGAGGMVAVVLPRVGAHIDSVIAAWWLGAAWVALDPALPAARLAWMAADSGATVAVGAGERPLWLPETLGWLDWTHAEEPCEPPPPVLGSPDRVAYLLYTSGSTGTPKGVAVTHGNLLSYVDAVMPHLDLPPDARLSTIATVSADLGLTSVFGALLTGRRLSLIPPELSTDPPGLADHLARHPVDALKIVPGHLLALLSVGEPARLLPRRCLILGGESLPPAGLARLRRLAPGLRIVNHYGPTETTIGAAAQWLDPAQDGAEALPIGPALANARAYVLDSDLEPVAGAAVGELFIGGLGVSRGYHRRPGQTAERFLPDPWLSGRRMYRTGDRVRRTPDGSLTLLGRADDQVKIRGFRVEPGELRHILAGLAGVEDSAILVDQGPNGARLGALVAAPARDADSIRAELAGLVPDPLMPSALRRVDRLPLTANGKLDKAEAARLLAAPVSDRPEPTATPSPKPTAPNPTDPTLERLQRLWAEILGQPTCGPDDHFFRMGGDSILCLRLMARAAADGLRLTTRLVFEHPTPALLAAALRPPAPEPQAANAPASAPVNGDGDSGAAAVLRPLWATLLGRPVIADDDHFFRLGGDSIMALRLIALAARQGVRLTARDLFEQPLFRDLVRAVDPAATTAAPPPRADDGAPFALAPIQRWFLEQPQPHPDHWNQAVMLALPEGVDATALRVAVHALVASQPMLRARLVQADADEEPRLTLAAEATDARLFAIVPCSDEAAVDAAVAAAHSGLSLRDGPLFRAVLIPALEAALETPARDARLLLVAHHMVVDGVSWRIIAADLRAAYEDARQGRTPVPPPPADGFAAWTAALSAIPDDRLDAARRYWGALADHPGWGELARGADPGTLSGLRRVELALDDQQTAVLLRQPDGVEATLLAALARALGEWQNRADLVIELEGHGREPDAFGDSALSALDPSRSVGWFTSRYPVRLTNDPAQPGAIRRQRDAAPGRGLGYGLLRYLRVGERLPPHPQLAFNYLGQVPGEAGGWRLIPDGAGQARHPDSRRRQLIDVTAQLREGRLSVVWAFPKNLPQGPFVDATARRFLDHLGDLLDSAPSEDSSGPSARLSPSPVPPSSFPLTPLQQGMLWHTLAAPDERLYVNQTAVQLDGALDPAAFAAAWQETVDAEPILRTGFTTPADGPPVQTVAPTARFPWALEDWSDRPADGRNADLRRLMADDRAAGFALDEPPLMRLRILRLADDRHWLLWSRHHLIVDAWSTAMLIADVFHRYRNRLGAGLPPPVPRPPFAAYLAWLARRDAAADHAFWAAELAGASPLPDFPTGPQGAEFRLTDHALPESVAVGARALARRVGVTLNSVIQAAWAITLGRHTGADDVLFGMTTAGRPPGLAGADRMLGAFINTVPVRVRLNPAETVAALLDSAQRRALSAREHEHTPLADIQRCAGLARGQALFQSLLVFENEGMGDGGEIGAGVRLTPLSAYERTNYPLTLTIMPRGGLTLRVGRDERRIAPALVTALLDRFTQTLTALAENDARPVGALPVPADGVEKGPSVPAHPGWWVGRAILDQSARARDALALETSVGPMSYGALTRSALALARGLRKRGVGPEDRVALRLERGPALVVALLGVLFSGAAYVPLDPAQPESRLADILDQAKPRLILAPANSGQSGGVETVSPDALIRDGQETEGDGWLPAVPHPEQTAYVIFTSGSTGRPKGVAVRHAGLSNLLRAMADVTPLTPADRWLAVTTIGFDIAALEIFAPLIAGAAVVLADETAQRDPAALLRLLDRHRVTVLQATPASWAMLAELDSPAWVGLRALTGGEALPAALAERLLRRGARLTNVYGPTETTIWSSATPVESVADGQSAVPIGGPLDNTSLYVLDAALNPLPPGAEGELWIGGDGLARGYHARPGLTASAFLPDPFAAAQPGARPGARMYRTGDLVRRGWDGALRFVGRRDFQVKLRGHRIELGEIEAALLAQPGVAAAAVRLWDAGTDAAFLAAYAAGSGLDPEALRRGLVDRLPAAMIPASLLTLDALPLNPNGKIDRDALPRPGRPAAANRRPPQGDAEHWLAALWQDLLGVQDVARDDDFFALGGNSLTATRLVAAVRERLELPIPFTLPFQHPTLAALAAELRAAERRDSATLVTLRAARADADSSIPPLFLFHPAGGHARAYTSLAQSLPPEIAILALQSPQLSDPNAEPESIDTLATLYARLIRERQPNGPYRLLGWSLGAWLAMAVAARLEAAGATVSWVGLVDSRTNVQAGALDLPDLPLSTPYIACLDGSIQRVLLDQHRETCRGLERELASLPAESRANHALDWFRATLPEARDRPRDLQALQMRFFMSGHRLMRNFSLPRVMAPLHVWWARDTLKDTPHRRGADPQDWRAYGAASIRLLDGDHQSIPRSPQLARDVRALLACPNITPE</sequence>
<dbReference type="Gene3D" id="3.30.300.30">
    <property type="match status" value="3"/>
</dbReference>
<dbReference type="CDD" id="cd05930">
    <property type="entry name" value="A_NRPS"/>
    <property type="match status" value="1"/>
</dbReference>
<keyword evidence="3" id="KW-0597">Phosphoprotein</keyword>
<evidence type="ECO:0000259" key="5">
    <source>
        <dbReference type="PROSITE" id="PS50075"/>
    </source>
</evidence>
<dbReference type="Gene3D" id="3.30.559.30">
    <property type="entry name" value="Nonribosomal peptide synthetase, condensation domain"/>
    <property type="match status" value="5"/>
</dbReference>
<dbReference type="GO" id="GO:0005737">
    <property type="term" value="C:cytoplasm"/>
    <property type="evidence" value="ECO:0007669"/>
    <property type="project" value="TreeGrafter"/>
</dbReference>
<dbReference type="InterPro" id="IPR025110">
    <property type="entry name" value="AMP-bd_C"/>
</dbReference>
<feature type="domain" description="Carrier" evidence="5">
    <location>
        <begin position="2541"/>
        <end position="2615"/>
    </location>
</feature>
<dbReference type="InterPro" id="IPR001031">
    <property type="entry name" value="Thioesterase"/>
</dbReference>
<organism evidence="6 7">
    <name type="scientific">Azospirillum cavernae</name>
    <dbReference type="NCBI Taxonomy" id="2320860"/>
    <lineage>
        <taxon>Bacteria</taxon>
        <taxon>Pseudomonadati</taxon>
        <taxon>Pseudomonadota</taxon>
        <taxon>Alphaproteobacteria</taxon>
        <taxon>Rhodospirillales</taxon>
        <taxon>Azospirillaceae</taxon>
        <taxon>Azospirillum</taxon>
    </lineage>
</organism>
<dbReference type="Pfam" id="PF00550">
    <property type="entry name" value="PP-binding"/>
    <property type="match status" value="4"/>
</dbReference>
<gene>
    <name evidence="6" type="ORF">D3877_06070</name>
</gene>
<accession>A0A418W2A4</accession>
<dbReference type="InterPro" id="IPR009081">
    <property type="entry name" value="PP-bd_ACP"/>
</dbReference>
<dbReference type="InterPro" id="IPR000873">
    <property type="entry name" value="AMP-dep_synth/lig_dom"/>
</dbReference>
<dbReference type="InterPro" id="IPR006162">
    <property type="entry name" value="Ppantetheine_attach_site"/>
</dbReference>
<dbReference type="SUPFAM" id="SSF56801">
    <property type="entry name" value="Acetyl-CoA synthetase-like"/>
    <property type="match status" value="3"/>
</dbReference>
<proteinExistence type="predicted"/>
<feature type="domain" description="Carrier" evidence="5">
    <location>
        <begin position="1038"/>
        <end position="1112"/>
    </location>
</feature>
<evidence type="ECO:0000256" key="2">
    <source>
        <dbReference type="ARBA" id="ARBA00022450"/>
    </source>
</evidence>
<dbReference type="GO" id="GO:0072330">
    <property type="term" value="P:monocarboxylic acid biosynthetic process"/>
    <property type="evidence" value="ECO:0007669"/>
    <property type="project" value="UniProtKB-ARBA"/>
</dbReference>
<dbReference type="CDD" id="cd17646">
    <property type="entry name" value="A_NRPS_AB3403-like"/>
    <property type="match status" value="1"/>
</dbReference>
<dbReference type="GO" id="GO:0044550">
    <property type="term" value="P:secondary metabolite biosynthetic process"/>
    <property type="evidence" value="ECO:0007669"/>
    <property type="project" value="UniProtKB-ARBA"/>
</dbReference>
<dbReference type="InterPro" id="IPR029058">
    <property type="entry name" value="AB_hydrolase_fold"/>
</dbReference>
<dbReference type="CDD" id="cd19531">
    <property type="entry name" value="LCL_NRPS-like"/>
    <property type="match status" value="1"/>
</dbReference>
<name>A0A418W2A4_9PROT</name>
<dbReference type="InterPro" id="IPR020845">
    <property type="entry name" value="AMP-binding_CS"/>
</dbReference>
<dbReference type="FunFam" id="3.40.50.980:FF:000001">
    <property type="entry name" value="Non-ribosomal peptide synthetase"/>
    <property type="match status" value="1"/>
</dbReference>
<dbReference type="InterPro" id="IPR045851">
    <property type="entry name" value="AMP-bd_C_sf"/>
</dbReference>
<dbReference type="InterPro" id="IPR044894">
    <property type="entry name" value="TubC_N_sf"/>
</dbReference>
<keyword evidence="2" id="KW-0596">Phosphopantetheine</keyword>
<dbReference type="Pfam" id="PF00668">
    <property type="entry name" value="Condensation"/>
    <property type="match status" value="5"/>
</dbReference>
<dbReference type="FunFam" id="1.10.1200.10:FF:000016">
    <property type="entry name" value="Non-ribosomal peptide synthase"/>
    <property type="match status" value="1"/>
</dbReference>
<feature type="compositionally biased region" description="Pro residues" evidence="4">
    <location>
        <begin position="2530"/>
        <end position="2543"/>
    </location>
</feature>
<dbReference type="Pfam" id="PF18563">
    <property type="entry name" value="TubC_N"/>
    <property type="match status" value="1"/>
</dbReference>
<protein>
    <submittedName>
        <fullName evidence="6">Amino acid adenylation domain-containing protein</fullName>
    </submittedName>
</protein>
<dbReference type="InterPro" id="IPR036736">
    <property type="entry name" value="ACP-like_sf"/>
</dbReference>
<dbReference type="Gene3D" id="3.40.50.980">
    <property type="match status" value="6"/>
</dbReference>
<dbReference type="OrthoDB" id="9770470at2"/>
<dbReference type="InterPro" id="IPR023213">
    <property type="entry name" value="CAT-like_dom_sf"/>
</dbReference>
<reference evidence="6 7" key="1">
    <citation type="submission" date="2018-09" db="EMBL/GenBank/DDBJ databases">
        <authorList>
            <person name="Zhu H."/>
        </authorList>
    </citation>
    <scope>NUCLEOTIDE SEQUENCE [LARGE SCALE GENOMIC DNA]</scope>
    <source>
        <strain evidence="6 7">K2W22B-5</strain>
    </source>
</reference>
<dbReference type="InterPro" id="IPR010071">
    <property type="entry name" value="AA_adenyl_dom"/>
</dbReference>
<dbReference type="FunFam" id="3.30.300.30:FF:000010">
    <property type="entry name" value="Enterobactin synthetase component F"/>
    <property type="match status" value="1"/>
</dbReference>
<feature type="region of interest" description="Disordered" evidence="4">
    <location>
        <begin position="1020"/>
        <end position="1040"/>
    </location>
</feature>
<feature type="domain" description="Carrier" evidence="5">
    <location>
        <begin position="4112"/>
        <end position="4187"/>
    </location>
</feature>
<evidence type="ECO:0000313" key="6">
    <source>
        <dbReference type="EMBL" id="RJF84163.1"/>
    </source>
</evidence>
<dbReference type="InterPro" id="IPR020802">
    <property type="entry name" value="TesA-like"/>
</dbReference>
<evidence type="ECO:0000313" key="7">
    <source>
        <dbReference type="Proteomes" id="UP000283458"/>
    </source>
</evidence>
<dbReference type="FunFam" id="3.40.50.980:FF:000002">
    <property type="entry name" value="Enterobactin synthetase component F"/>
    <property type="match status" value="1"/>
</dbReference>
<dbReference type="SMART" id="SM00823">
    <property type="entry name" value="PKS_PP"/>
    <property type="match status" value="4"/>
</dbReference>
<feature type="domain" description="Carrier" evidence="5">
    <location>
        <begin position="2632"/>
        <end position="2706"/>
    </location>
</feature>
<feature type="region of interest" description="Disordered" evidence="4">
    <location>
        <begin position="269"/>
        <end position="290"/>
    </location>
</feature>
<dbReference type="PROSITE" id="PS50075">
    <property type="entry name" value="CARRIER"/>
    <property type="match status" value="4"/>
</dbReference>
<feature type="region of interest" description="Disordered" evidence="4">
    <location>
        <begin position="2519"/>
        <end position="2545"/>
    </location>
</feature>
<dbReference type="Gene3D" id="2.30.38.10">
    <property type="entry name" value="Luciferase, Domain 3"/>
    <property type="match status" value="3"/>
</dbReference>
<feature type="region of interest" description="Disordered" evidence="4">
    <location>
        <begin position="4094"/>
        <end position="4114"/>
    </location>
</feature>
<dbReference type="NCBIfam" id="TIGR01733">
    <property type="entry name" value="AA-adenyl-dom"/>
    <property type="match status" value="3"/>
</dbReference>
<comment type="cofactor">
    <cofactor evidence="1">
        <name>pantetheine 4'-phosphate</name>
        <dbReference type="ChEBI" id="CHEBI:47942"/>
    </cofactor>
</comment>
<dbReference type="Gene3D" id="3.30.559.10">
    <property type="entry name" value="Chloramphenicol acetyltransferase-like domain"/>
    <property type="match status" value="5"/>
</dbReference>
<dbReference type="SMART" id="SM00824">
    <property type="entry name" value="PKS_TE"/>
    <property type="match status" value="1"/>
</dbReference>
<dbReference type="FunFam" id="3.40.50.12780:FF:000012">
    <property type="entry name" value="Non-ribosomal peptide synthetase"/>
    <property type="match status" value="2"/>
</dbReference>
<dbReference type="InterPro" id="IPR001242">
    <property type="entry name" value="Condensation_dom"/>
</dbReference>
<dbReference type="RefSeq" id="WP_119829804.1">
    <property type="nucleotide sequence ID" value="NZ_QYUL01000001.1"/>
</dbReference>
<dbReference type="SUPFAM" id="SSF53474">
    <property type="entry name" value="alpha/beta-Hydrolases"/>
    <property type="match status" value="1"/>
</dbReference>
<dbReference type="NCBIfam" id="NF003417">
    <property type="entry name" value="PRK04813.1"/>
    <property type="match status" value="3"/>
</dbReference>
<evidence type="ECO:0000256" key="3">
    <source>
        <dbReference type="ARBA" id="ARBA00022553"/>
    </source>
</evidence>
<dbReference type="Pfam" id="PF13193">
    <property type="entry name" value="AMP-binding_C"/>
    <property type="match status" value="1"/>
</dbReference>
<dbReference type="PROSITE" id="PS00012">
    <property type="entry name" value="PHOSPHOPANTETHEINE"/>
    <property type="match status" value="3"/>
</dbReference>
<dbReference type="EMBL" id="QYUL01000001">
    <property type="protein sequence ID" value="RJF84163.1"/>
    <property type="molecule type" value="Genomic_DNA"/>
</dbReference>
<dbReference type="GO" id="GO:0003824">
    <property type="term" value="F:catalytic activity"/>
    <property type="evidence" value="ECO:0007669"/>
    <property type="project" value="InterPro"/>
</dbReference>
<dbReference type="GO" id="GO:0043041">
    <property type="term" value="P:amino acid activation for nonribosomal peptide biosynthetic process"/>
    <property type="evidence" value="ECO:0007669"/>
    <property type="project" value="TreeGrafter"/>
</dbReference>
<dbReference type="GO" id="GO:0031177">
    <property type="term" value="F:phosphopantetheine binding"/>
    <property type="evidence" value="ECO:0007669"/>
    <property type="project" value="InterPro"/>
</dbReference>
<dbReference type="Pfam" id="PF00501">
    <property type="entry name" value="AMP-binding"/>
    <property type="match status" value="3"/>
</dbReference>
<evidence type="ECO:0000256" key="4">
    <source>
        <dbReference type="SAM" id="MobiDB-lite"/>
    </source>
</evidence>
<comment type="caution">
    <text evidence="6">The sequence shown here is derived from an EMBL/GenBank/DDBJ whole genome shotgun (WGS) entry which is preliminary data.</text>
</comment>
<dbReference type="Gene3D" id="1.10.10.1830">
    <property type="entry name" value="Non-ribosomal peptide synthase, adenylation domain"/>
    <property type="match status" value="1"/>
</dbReference>
<feature type="region of interest" description="Disordered" evidence="4">
    <location>
        <begin position="3142"/>
        <end position="3165"/>
    </location>
</feature>
<feature type="compositionally biased region" description="Polar residues" evidence="4">
    <location>
        <begin position="269"/>
        <end position="283"/>
    </location>
</feature>
<dbReference type="Gene3D" id="3.40.50.1820">
    <property type="entry name" value="alpha/beta hydrolase"/>
    <property type="match status" value="1"/>
</dbReference>
<feature type="compositionally biased region" description="Low complexity" evidence="4">
    <location>
        <begin position="4100"/>
        <end position="4112"/>
    </location>
</feature>
<dbReference type="Gene3D" id="1.10.1200.10">
    <property type="entry name" value="ACP-like"/>
    <property type="match status" value="4"/>
</dbReference>
<dbReference type="PANTHER" id="PTHR45527:SF1">
    <property type="entry name" value="FATTY ACID SYNTHASE"/>
    <property type="match status" value="1"/>
</dbReference>
<dbReference type="Proteomes" id="UP000283458">
    <property type="component" value="Unassembled WGS sequence"/>
</dbReference>
<dbReference type="SUPFAM" id="SSF52777">
    <property type="entry name" value="CoA-dependent acyltransferases"/>
    <property type="match status" value="10"/>
</dbReference>
<dbReference type="InterPro" id="IPR041464">
    <property type="entry name" value="TubC_N"/>
</dbReference>
<dbReference type="InterPro" id="IPR020806">
    <property type="entry name" value="PKS_PP-bd"/>
</dbReference>
<dbReference type="Pfam" id="PF00975">
    <property type="entry name" value="Thioesterase"/>
    <property type="match status" value="1"/>
</dbReference>
<dbReference type="PANTHER" id="PTHR45527">
    <property type="entry name" value="NONRIBOSOMAL PEPTIDE SYNTHETASE"/>
    <property type="match status" value="1"/>
</dbReference>
<dbReference type="SUPFAM" id="SSF47336">
    <property type="entry name" value="ACP-like"/>
    <property type="match status" value="4"/>
</dbReference>